<dbReference type="EMBL" id="CP022188">
    <property type="protein sequence ID" value="AWI78621.1"/>
    <property type="molecule type" value="Genomic_DNA"/>
</dbReference>
<dbReference type="Gene3D" id="3.30.450.20">
    <property type="entry name" value="PAS domain"/>
    <property type="match status" value="2"/>
</dbReference>
<dbReference type="AlphaFoldDB" id="A0A2U8GYD6"/>
<dbReference type="PROSITE" id="PS50110">
    <property type="entry name" value="RESPONSE_REGULATORY"/>
    <property type="match status" value="1"/>
</dbReference>
<dbReference type="SMART" id="SM00387">
    <property type="entry name" value="HATPase_c"/>
    <property type="match status" value="1"/>
</dbReference>
<evidence type="ECO:0000256" key="2">
    <source>
        <dbReference type="ARBA" id="ARBA00012438"/>
    </source>
</evidence>
<name>A0A2U8GYD6_9RHOO</name>
<dbReference type="InterPro" id="IPR013656">
    <property type="entry name" value="PAS_4"/>
</dbReference>
<protein>
    <recommendedName>
        <fullName evidence="2">histidine kinase</fullName>
        <ecNumber evidence="2">2.7.13.3</ecNumber>
    </recommendedName>
</protein>
<dbReference type="PANTHER" id="PTHR43065">
    <property type="entry name" value="SENSOR HISTIDINE KINASE"/>
    <property type="match status" value="1"/>
</dbReference>
<dbReference type="PROSITE" id="PS50113">
    <property type="entry name" value="PAC"/>
    <property type="match status" value="1"/>
</dbReference>
<feature type="coiled-coil region" evidence="5">
    <location>
        <begin position="144"/>
        <end position="178"/>
    </location>
</feature>
<dbReference type="InterPro" id="IPR000700">
    <property type="entry name" value="PAS-assoc_C"/>
</dbReference>
<dbReference type="GO" id="GO:0000155">
    <property type="term" value="F:phosphorelay sensor kinase activity"/>
    <property type="evidence" value="ECO:0007669"/>
    <property type="project" value="InterPro"/>
</dbReference>
<comment type="catalytic activity">
    <reaction evidence="1">
        <text>ATP + protein L-histidine = ADP + protein N-phospho-L-histidine.</text>
        <dbReference type="EC" id="2.7.13.3"/>
    </reaction>
</comment>
<dbReference type="InterPro" id="IPR001789">
    <property type="entry name" value="Sig_transdc_resp-reg_receiver"/>
</dbReference>
<dbReference type="CDD" id="cd00082">
    <property type="entry name" value="HisKA"/>
    <property type="match status" value="1"/>
</dbReference>
<keyword evidence="10" id="KW-0808">Transferase</keyword>
<dbReference type="PROSITE" id="PS50109">
    <property type="entry name" value="HIS_KIN"/>
    <property type="match status" value="1"/>
</dbReference>
<evidence type="ECO:0000256" key="1">
    <source>
        <dbReference type="ARBA" id="ARBA00000085"/>
    </source>
</evidence>
<dbReference type="SUPFAM" id="SSF55785">
    <property type="entry name" value="PYP-like sensor domain (PAS domain)"/>
    <property type="match status" value="2"/>
</dbReference>
<dbReference type="InterPro" id="IPR036890">
    <property type="entry name" value="HATPase_C_sf"/>
</dbReference>
<dbReference type="InterPro" id="IPR035965">
    <property type="entry name" value="PAS-like_dom_sf"/>
</dbReference>
<dbReference type="SMART" id="SM00388">
    <property type="entry name" value="HisKA"/>
    <property type="match status" value="1"/>
</dbReference>
<dbReference type="NCBIfam" id="TIGR00229">
    <property type="entry name" value="sensory_box"/>
    <property type="match status" value="1"/>
</dbReference>
<dbReference type="SUPFAM" id="SSF55874">
    <property type="entry name" value="ATPase domain of HSP90 chaperone/DNA topoisomerase II/histidine kinase"/>
    <property type="match status" value="1"/>
</dbReference>
<accession>A0A2U8GYD6</accession>
<proteinExistence type="predicted"/>
<organism evidence="10 11">
    <name type="scientific">Parazoarcus communis</name>
    <dbReference type="NCBI Taxonomy" id="41977"/>
    <lineage>
        <taxon>Bacteria</taxon>
        <taxon>Pseudomonadati</taxon>
        <taxon>Pseudomonadota</taxon>
        <taxon>Betaproteobacteria</taxon>
        <taxon>Rhodocyclales</taxon>
        <taxon>Zoogloeaceae</taxon>
        <taxon>Parazoarcus</taxon>
    </lineage>
</organism>
<dbReference type="PANTHER" id="PTHR43065:SF42">
    <property type="entry name" value="TWO-COMPONENT SENSOR PPRA"/>
    <property type="match status" value="1"/>
</dbReference>
<gene>
    <name evidence="10" type="ORF">CEW87_04130</name>
</gene>
<keyword evidence="10" id="KW-0418">Kinase</keyword>
<evidence type="ECO:0000313" key="11">
    <source>
        <dbReference type="Proteomes" id="UP000244902"/>
    </source>
</evidence>
<dbReference type="EC" id="2.7.13.3" evidence="2"/>
<evidence type="ECO:0000313" key="10">
    <source>
        <dbReference type="EMBL" id="AWI78621.1"/>
    </source>
</evidence>
<dbReference type="SUPFAM" id="SSF47384">
    <property type="entry name" value="Homodimeric domain of signal transducing histidine kinase"/>
    <property type="match status" value="1"/>
</dbReference>
<evidence type="ECO:0000259" key="8">
    <source>
        <dbReference type="PROSITE" id="PS50112"/>
    </source>
</evidence>
<feature type="domain" description="Response regulatory" evidence="7">
    <location>
        <begin position="555"/>
        <end position="670"/>
    </location>
</feature>
<keyword evidence="5" id="KW-0175">Coiled coil</keyword>
<dbReference type="Proteomes" id="UP000244902">
    <property type="component" value="Chromosome"/>
</dbReference>
<dbReference type="Gene3D" id="1.10.287.130">
    <property type="match status" value="1"/>
</dbReference>
<dbReference type="PRINTS" id="PR00344">
    <property type="entry name" value="BCTRLSENSOR"/>
</dbReference>
<feature type="domain" description="PAS" evidence="8">
    <location>
        <begin position="175"/>
        <end position="245"/>
    </location>
</feature>
<dbReference type="Gene3D" id="3.40.50.2300">
    <property type="match status" value="1"/>
</dbReference>
<dbReference type="OrthoDB" id="9177042at2"/>
<dbReference type="Gene3D" id="3.30.565.10">
    <property type="entry name" value="Histidine kinase-like ATPase, C-terminal domain"/>
    <property type="match status" value="1"/>
</dbReference>
<dbReference type="InterPro" id="IPR003594">
    <property type="entry name" value="HATPase_dom"/>
</dbReference>
<dbReference type="SUPFAM" id="SSF52172">
    <property type="entry name" value="CheY-like"/>
    <property type="match status" value="1"/>
</dbReference>
<feature type="domain" description="Histidine kinase" evidence="6">
    <location>
        <begin position="312"/>
        <end position="533"/>
    </location>
</feature>
<dbReference type="InterPro" id="IPR003661">
    <property type="entry name" value="HisK_dim/P_dom"/>
</dbReference>
<evidence type="ECO:0000256" key="4">
    <source>
        <dbReference type="PROSITE-ProRule" id="PRU00169"/>
    </source>
</evidence>
<dbReference type="RefSeq" id="WP_108971582.1">
    <property type="nucleotide sequence ID" value="NZ_CP022188.1"/>
</dbReference>
<evidence type="ECO:0000259" key="7">
    <source>
        <dbReference type="PROSITE" id="PS50110"/>
    </source>
</evidence>
<dbReference type="SMART" id="SM00448">
    <property type="entry name" value="REC"/>
    <property type="match status" value="1"/>
</dbReference>
<sequence length="676" mass="73859">MVQAGNTSLTPEQRRRYDLLLAGLDLLDQAIAVFDATPKLVTWNKAMLRLLDFPESMVRVGTPFEDFVRFNAERGEYGPGDIDTLVLERVASARAFQPHYIERARPNGKVLAVRGVPIPNLGFVTLWTDITEQRRYESVIQQQNAQLEARVQARTAELERANREVDQIAGALRQSEERLRLILDAIPALIAHVDAGQHYRFANRSYAEWFGLSKESIVGRSVEEVFGPDAYAAVSPYLDEAACGERVSYEYSRTNADGRTVHARSVVVPDVSVEGGFQGFFVLSIDITEQKANQAALIQAQKMEAVGQLTGGLAHDFNNLLTIIIGNLSALQGQLGPAQSAEHVDPAMQAARRGAELIRRLLTYSRKQPLEPTSVEVGALVHNMTHLLTRSLTEAVNVKLRLPAEPLFALVDPHQLENALLNLALNARDAMPEGGELTITVSERDLDTYVARLVEVPAGKYVQIDVSDSGTGIEPELLQRVFEPFFTTKPFGSGSGLGLSMVYGFVRQSGGNIRVVSTPGKGTSVRFVLPRSYAPDLAAAQAERVTAPTHISQGPVLLVEDEPDVRKIIRLQLTALGHVVIEAENGVEALPLLENIDDISLLVSDTIMPGGVGGRELAARARTLRPKLPILLITGYASTEEDEQSLSADIPVLRKPFDQAVLAAALNELDPPEETC</sequence>
<evidence type="ECO:0000259" key="9">
    <source>
        <dbReference type="PROSITE" id="PS50113"/>
    </source>
</evidence>
<dbReference type="Pfam" id="PF02518">
    <property type="entry name" value="HATPase_c"/>
    <property type="match status" value="1"/>
</dbReference>
<feature type="modified residue" description="4-aspartylphosphate" evidence="4">
    <location>
        <position position="605"/>
    </location>
</feature>
<dbReference type="InterPro" id="IPR011006">
    <property type="entry name" value="CheY-like_superfamily"/>
</dbReference>
<dbReference type="Pfam" id="PF12860">
    <property type="entry name" value="PAS_7"/>
    <property type="match status" value="1"/>
</dbReference>
<keyword evidence="3 4" id="KW-0597">Phosphoprotein</keyword>
<dbReference type="InterPro" id="IPR000014">
    <property type="entry name" value="PAS"/>
</dbReference>
<dbReference type="InterPro" id="IPR005467">
    <property type="entry name" value="His_kinase_dom"/>
</dbReference>
<dbReference type="SMART" id="SM00091">
    <property type="entry name" value="PAS"/>
    <property type="match status" value="2"/>
</dbReference>
<dbReference type="InterPro" id="IPR004358">
    <property type="entry name" value="Sig_transdc_His_kin-like_C"/>
</dbReference>
<reference evidence="10 11" key="1">
    <citation type="submission" date="2017-06" db="EMBL/GenBank/DDBJ databases">
        <title>Azoarcus sp. TSNA42 complete genome sequence.</title>
        <authorList>
            <person name="Woo J.-H."/>
            <person name="Kim H.-S."/>
        </authorList>
    </citation>
    <scope>NUCLEOTIDE SEQUENCE [LARGE SCALE GENOMIC DNA]</scope>
    <source>
        <strain evidence="10 11">TSNA42</strain>
    </source>
</reference>
<dbReference type="CDD" id="cd00130">
    <property type="entry name" value="PAS"/>
    <property type="match status" value="1"/>
</dbReference>
<feature type="domain" description="PAC" evidence="9">
    <location>
        <begin position="247"/>
        <end position="299"/>
    </location>
</feature>
<evidence type="ECO:0000256" key="5">
    <source>
        <dbReference type="SAM" id="Coils"/>
    </source>
</evidence>
<evidence type="ECO:0000256" key="3">
    <source>
        <dbReference type="ARBA" id="ARBA00022553"/>
    </source>
</evidence>
<dbReference type="PROSITE" id="PS50112">
    <property type="entry name" value="PAS"/>
    <property type="match status" value="1"/>
</dbReference>
<dbReference type="InterPro" id="IPR036097">
    <property type="entry name" value="HisK_dim/P_sf"/>
</dbReference>
<dbReference type="Pfam" id="PF00512">
    <property type="entry name" value="HisKA"/>
    <property type="match status" value="1"/>
</dbReference>
<dbReference type="Pfam" id="PF00072">
    <property type="entry name" value="Response_reg"/>
    <property type="match status" value="1"/>
</dbReference>
<evidence type="ECO:0000259" key="6">
    <source>
        <dbReference type="PROSITE" id="PS50109"/>
    </source>
</evidence>
<dbReference type="Pfam" id="PF08448">
    <property type="entry name" value="PAS_4"/>
    <property type="match status" value="1"/>
</dbReference>